<sequence>MANVTFKEQVTAWTTRTKERMLAVRNESVQRVIEVMQEPGPSKAGTKRAIAAGAGLGKLKKDGSRGVSKKAFGPVAPGGTGNMPVDTGFLRASLRVGKAPLSVAVRQPPENPGSYSWNASSVSLVLTRLTIEDPIEAKYTAVYARVAEYGAGGRPARRFVSLAAQQWPQIVQQVCIEARARTGGGFDQMQPRAANGRFVSDRG</sequence>
<organism evidence="1 2">
    <name type="scientific">Brevundimonas vesicularis</name>
    <name type="common">Pseudomonas vesicularis</name>
    <dbReference type="NCBI Taxonomy" id="41276"/>
    <lineage>
        <taxon>Bacteria</taxon>
        <taxon>Pseudomonadati</taxon>
        <taxon>Pseudomonadota</taxon>
        <taxon>Alphaproteobacteria</taxon>
        <taxon>Caulobacterales</taxon>
        <taxon>Caulobacteraceae</taxon>
        <taxon>Brevundimonas</taxon>
    </lineage>
</organism>
<protein>
    <recommendedName>
        <fullName evidence="3">HK97 gp10 family phage protein</fullName>
    </recommendedName>
</protein>
<dbReference type="EMBL" id="JACHLJ010000001">
    <property type="protein sequence ID" value="MBB5770885.1"/>
    <property type="molecule type" value="Genomic_DNA"/>
</dbReference>
<dbReference type="RefSeq" id="WP_184278484.1">
    <property type="nucleotide sequence ID" value="NZ_JACHLJ010000001.1"/>
</dbReference>
<reference evidence="1 2" key="1">
    <citation type="submission" date="2020-08" db="EMBL/GenBank/DDBJ databases">
        <title>Functional genomics of gut bacteria from endangered species of beetles.</title>
        <authorList>
            <person name="Carlos-Shanley C."/>
        </authorList>
    </citation>
    <scope>NUCLEOTIDE SEQUENCE [LARGE SCALE GENOMIC DNA]</scope>
    <source>
        <strain evidence="1 2">S00192</strain>
    </source>
</reference>
<accession>A0A7W9FSR7</accession>
<evidence type="ECO:0008006" key="3">
    <source>
        <dbReference type="Google" id="ProtNLM"/>
    </source>
</evidence>
<gene>
    <name evidence="1" type="ORF">HNP47_000854</name>
</gene>
<dbReference type="Proteomes" id="UP000556201">
    <property type="component" value="Unassembled WGS sequence"/>
</dbReference>
<evidence type="ECO:0000313" key="2">
    <source>
        <dbReference type="Proteomes" id="UP000556201"/>
    </source>
</evidence>
<evidence type="ECO:0000313" key="1">
    <source>
        <dbReference type="EMBL" id="MBB5770885.1"/>
    </source>
</evidence>
<dbReference type="AlphaFoldDB" id="A0A7W9FSR7"/>
<name>A0A7W9FSR7_BREVE</name>
<comment type="caution">
    <text evidence="1">The sequence shown here is derived from an EMBL/GenBank/DDBJ whole genome shotgun (WGS) entry which is preliminary data.</text>
</comment>
<proteinExistence type="predicted"/>